<reference evidence="1" key="2">
    <citation type="submission" date="2013-04" db="UniProtKB">
        <authorList>
            <consortium name="EnsemblPlants"/>
        </authorList>
    </citation>
    <scope>IDENTIFICATION</scope>
</reference>
<organism evidence="1">
    <name type="scientific">Oryza brachyantha</name>
    <name type="common">malo sina</name>
    <dbReference type="NCBI Taxonomy" id="4533"/>
    <lineage>
        <taxon>Eukaryota</taxon>
        <taxon>Viridiplantae</taxon>
        <taxon>Streptophyta</taxon>
        <taxon>Embryophyta</taxon>
        <taxon>Tracheophyta</taxon>
        <taxon>Spermatophyta</taxon>
        <taxon>Magnoliopsida</taxon>
        <taxon>Liliopsida</taxon>
        <taxon>Poales</taxon>
        <taxon>Poaceae</taxon>
        <taxon>BOP clade</taxon>
        <taxon>Oryzoideae</taxon>
        <taxon>Oryzeae</taxon>
        <taxon>Oryzinae</taxon>
        <taxon>Oryza</taxon>
    </lineage>
</organism>
<dbReference type="Proteomes" id="UP000006038">
    <property type="component" value="Chromosome 4"/>
</dbReference>
<evidence type="ECO:0000313" key="2">
    <source>
        <dbReference type="Proteomes" id="UP000006038"/>
    </source>
</evidence>
<sequence>MRMATPVSWSRGLDDGGHVLSLLALLEVAGRQEAVHGEAPDVEVCIHVPHLLHTCPGVVVAAVTEVDEMAVRPTWAMLTPSTAR</sequence>
<dbReference type="HOGENOM" id="CLU_2531091_0_0_1"/>
<evidence type="ECO:0000313" key="1">
    <source>
        <dbReference type="EnsemblPlants" id="OB04G14180.1"/>
    </source>
</evidence>
<accession>J3LW93</accession>
<name>J3LW93_ORYBR</name>
<reference evidence="1" key="1">
    <citation type="journal article" date="2013" name="Nat. Commun.">
        <title>Whole-genome sequencing of Oryza brachyantha reveals mechanisms underlying Oryza genome evolution.</title>
        <authorList>
            <person name="Chen J."/>
            <person name="Huang Q."/>
            <person name="Gao D."/>
            <person name="Wang J."/>
            <person name="Lang Y."/>
            <person name="Liu T."/>
            <person name="Li B."/>
            <person name="Bai Z."/>
            <person name="Luis Goicoechea J."/>
            <person name="Liang C."/>
            <person name="Chen C."/>
            <person name="Zhang W."/>
            <person name="Sun S."/>
            <person name="Liao Y."/>
            <person name="Zhang X."/>
            <person name="Yang L."/>
            <person name="Song C."/>
            <person name="Wang M."/>
            <person name="Shi J."/>
            <person name="Liu G."/>
            <person name="Liu J."/>
            <person name="Zhou H."/>
            <person name="Zhou W."/>
            <person name="Yu Q."/>
            <person name="An N."/>
            <person name="Chen Y."/>
            <person name="Cai Q."/>
            <person name="Wang B."/>
            <person name="Liu B."/>
            <person name="Min J."/>
            <person name="Huang Y."/>
            <person name="Wu H."/>
            <person name="Li Z."/>
            <person name="Zhang Y."/>
            <person name="Yin Y."/>
            <person name="Song W."/>
            <person name="Jiang J."/>
            <person name="Jackson S.A."/>
            <person name="Wing R.A."/>
            <person name="Wang J."/>
            <person name="Chen M."/>
        </authorList>
    </citation>
    <scope>NUCLEOTIDE SEQUENCE [LARGE SCALE GENOMIC DNA]</scope>
    <source>
        <strain evidence="1">cv. IRGC 101232</strain>
    </source>
</reference>
<keyword evidence="2" id="KW-1185">Reference proteome</keyword>
<protein>
    <submittedName>
        <fullName evidence="1">Uncharacterized protein</fullName>
    </submittedName>
</protein>
<dbReference type="AlphaFoldDB" id="J3LW93"/>
<dbReference type="EnsemblPlants" id="OB04G14180.1">
    <property type="protein sequence ID" value="OB04G14180.1"/>
    <property type="gene ID" value="OB04G14180"/>
</dbReference>
<proteinExistence type="predicted"/>
<dbReference type="Gramene" id="OB04G14180.1">
    <property type="protein sequence ID" value="OB04G14180.1"/>
    <property type="gene ID" value="OB04G14180"/>
</dbReference>